<dbReference type="Proteomes" id="UP000651728">
    <property type="component" value="Unassembled WGS sequence"/>
</dbReference>
<proteinExistence type="predicted"/>
<name>A0ABQ4FLW8_9ACTN</name>
<evidence type="ECO:0000313" key="1">
    <source>
        <dbReference type="EMBL" id="GIH35814.1"/>
    </source>
</evidence>
<comment type="caution">
    <text evidence="1">The sequence shown here is derived from an EMBL/GenBank/DDBJ whole genome shotgun (WGS) entry which is preliminary data.</text>
</comment>
<sequence>MFLTGFADAAEARYPADAEIRLEEIPDRFRGFAYEGAAMGFAVVDALSPLGGRRIARFLEGRGRDHDYMVYVGVGWAMARVPRFRWPRAEEMDPLLKWLALDGYGFHQAYFHTRRYVHEQYQDPRFPWPGGDGRGYAPHAIDQGIGRALWFVGGTDVDQVATLIERFPEHRRADLYSGTGLAATYAGGADEAELRSLAWRAGEYRPQVAQGSAFAAEARIRAGLIVPHTGVATAVFCDTTPEEAARVSRVARPGDDEARRDPAAYEMWRRRVADSFAESGRVSR</sequence>
<dbReference type="Pfam" id="PF08012">
    <property type="entry name" value="DUF1702"/>
    <property type="match status" value="1"/>
</dbReference>
<accession>A0ABQ4FLW8</accession>
<dbReference type="InterPro" id="IPR012964">
    <property type="entry name" value="DUF1702"/>
</dbReference>
<protein>
    <submittedName>
        <fullName evidence="1">Enediyne biosynthesis protein</fullName>
    </submittedName>
</protein>
<evidence type="ECO:0000313" key="2">
    <source>
        <dbReference type="Proteomes" id="UP000651728"/>
    </source>
</evidence>
<keyword evidence="2" id="KW-1185">Reference proteome</keyword>
<organism evidence="1 2">
    <name type="scientific">Microbispora amethystogenes</name>
    <dbReference type="NCBI Taxonomy" id="1427754"/>
    <lineage>
        <taxon>Bacteria</taxon>
        <taxon>Bacillati</taxon>
        <taxon>Actinomycetota</taxon>
        <taxon>Actinomycetes</taxon>
        <taxon>Streptosporangiales</taxon>
        <taxon>Streptosporangiaceae</taxon>
        <taxon>Microbispora</taxon>
    </lineage>
</organism>
<dbReference type="EMBL" id="BOOB01000050">
    <property type="protein sequence ID" value="GIH35814.1"/>
    <property type="molecule type" value="Genomic_DNA"/>
</dbReference>
<reference evidence="1 2" key="1">
    <citation type="submission" date="2021-01" db="EMBL/GenBank/DDBJ databases">
        <title>Whole genome shotgun sequence of Microbispora amethystogenes NBRC 101907.</title>
        <authorList>
            <person name="Komaki H."/>
            <person name="Tamura T."/>
        </authorList>
    </citation>
    <scope>NUCLEOTIDE SEQUENCE [LARGE SCALE GENOMIC DNA]</scope>
    <source>
        <strain evidence="1 2">NBRC 101907</strain>
    </source>
</reference>
<gene>
    <name evidence="1" type="ORF">Mam01_59780</name>
</gene>